<feature type="compositionally biased region" description="Polar residues" evidence="1">
    <location>
        <begin position="327"/>
        <end position="340"/>
    </location>
</feature>
<feature type="compositionally biased region" description="Basic and acidic residues" evidence="1">
    <location>
        <begin position="354"/>
        <end position="365"/>
    </location>
</feature>
<proteinExistence type="predicted"/>
<reference evidence="3" key="1">
    <citation type="journal article" date="2023" name="bioRxiv">
        <title>Improved chromosome-level genome assembly for marigold (Tagetes erecta).</title>
        <authorList>
            <person name="Jiang F."/>
            <person name="Yuan L."/>
            <person name="Wang S."/>
            <person name="Wang H."/>
            <person name="Xu D."/>
            <person name="Wang A."/>
            <person name="Fan W."/>
        </authorList>
    </citation>
    <scope>NUCLEOTIDE SEQUENCE</scope>
    <source>
        <strain evidence="3">WSJ</strain>
        <tissue evidence="3">Leaf</tissue>
    </source>
</reference>
<dbReference type="InterPro" id="IPR012340">
    <property type="entry name" value="NA-bd_OB-fold"/>
</dbReference>
<keyword evidence="4" id="KW-1185">Reference proteome</keyword>
<dbReference type="SUPFAM" id="SSF50249">
    <property type="entry name" value="Nucleic acid-binding proteins"/>
    <property type="match status" value="2"/>
</dbReference>
<dbReference type="Pfam" id="PF08646">
    <property type="entry name" value="Rep_fac-A_C"/>
    <property type="match status" value="1"/>
</dbReference>
<evidence type="ECO:0000313" key="4">
    <source>
        <dbReference type="Proteomes" id="UP001229421"/>
    </source>
</evidence>
<gene>
    <name evidence="3" type="ORF">QVD17_00921</name>
</gene>
<evidence type="ECO:0000313" key="3">
    <source>
        <dbReference type="EMBL" id="KAK1435161.1"/>
    </source>
</evidence>
<evidence type="ECO:0000256" key="1">
    <source>
        <dbReference type="SAM" id="MobiDB-lite"/>
    </source>
</evidence>
<dbReference type="Gene3D" id="2.40.50.140">
    <property type="entry name" value="Nucleic acid-binding proteins"/>
    <property type="match status" value="2"/>
</dbReference>
<dbReference type="EMBL" id="JAUHHV010000001">
    <property type="protein sequence ID" value="KAK1435161.1"/>
    <property type="molecule type" value="Genomic_DNA"/>
</dbReference>
<feature type="region of interest" description="Disordered" evidence="1">
    <location>
        <begin position="302"/>
        <end position="373"/>
    </location>
</feature>
<accession>A0AAD8L9K7</accession>
<protein>
    <recommendedName>
        <fullName evidence="2">Replication factor A C-terminal domain-containing protein</fullName>
    </recommendedName>
</protein>
<dbReference type="PANTHER" id="PTHR47165">
    <property type="entry name" value="OS03G0429900 PROTEIN"/>
    <property type="match status" value="1"/>
</dbReference>
<organism evidence="3 4">
    <name type="scientific">Tagetes erecta</name>
    <name type="common">African marigold</name>
    <dbReference type="NCBI Taxonomy" id="13708"/>
    <lineage>
        <taxon>Eukaryota</taxon>
        <taxon>Viridiplantae</taxon>
        <taxon>Streptophyta</taxon>
        <taxon>Embryophyta</taxon>
        <taxon>Tracheophyta</taxon>
        <taxon>Spermatophyta</taxon>
        <taxon>Magnoliopsida</taxon>
        <taxon>eudicotyledons</taxon>
        <taxon>Gunneridae</taxon>
        <taxon>Pentapetalae</taxon>
        <taxon>asterids</taxon>
        <taxon>campanulids</taxon>
        <taxon>Asterales</taxon>
        <taxon>Asteraceae</taxon>
        <taxon>Asteroideae</taxon>
        <taxon>Heliantheae alliance</taxon>
        <taxon>Tageteae</taxon>
        <taxon>Tagetes</taxon>
    </lineage>
</organism>
<comment type="caution">
    <text evidence="3">The sequence shown here is derived from an EMBL/GenBank/DDBJ whole genome shotgun (WGS) entry which is preliminary data.</text>
</comment>
<dbReference type="InterPro" id="IPR013955">
    <property type="entry name" value="Rep_factor-A_C"/>
</dbReference>
<dbReference type="Proteomes" id="UP001229421">
    <property type="component" value="Unassembled WGS sequence"/>
</dbReference>
<evidence type="ECO:0000259" key="2">
    <source>
        <dbReference type="Pfam" id="PF08646"/>
    </source>
</evidence>
<sequence>MATTRVSEILPMKSPKQLEVRVLKRWRPFTPDPKRKTDMWYLLVDIHGDAIEATCEAKDVEHFSNLLEPQKSFKLNGYVSRPARNYMPMVPHKASLLLGRRVTVEPLENSDIPRYYYNFVRYDDLRARKTHPKPLTGLQHYLNIFNTLGAAEEPNDNLQKVAISDIITRATNDIQRRGKFMCNATISTIHEYRGWFSIKCGDCSKKGYSQDDTFVCSDCDMPSGPVLTYALNTIITDTTASTEAGFFTDALNSLTGFTCKDLVGKGNNNPNKLPPEIQNLIDTPLLLTINIRPNGSVGVDNARRITTISPPTPDPKSKNSKEKVDEQSITINVAPTQTSIEPKHINNPITTTQRSKEQPHEKSPHMPDTPVSIISQQIFHRSSQFTHFDSSSP</sequence>
<dbReference type="PANTHER" id="PTHR47165:SF4">
    <property type="entry name" value="OS03G0429900 PROTEIN"/>
    <property type="match status" value="1"/>
</dbReference>
<dbReference type="AlphaFoldDB" id="A0AAD8L9K7"/>
<feature type="compositionally biased region" description="Basic and acidic residues" evidence="1">
    <location>
        <begin position="315"/>
        <end position="326"/>
    </location>
</feature>
<name>A0AAD8L9K7_TARER</name>
<feature type="domain" description="Replication factor A C-terminal" evidence="2">
    <location>
        <begin position="180"/>
        <end position="292"/>
    </location>
</feature>